<dbReference type="CDD" id="cd03224">
    <property type="entry name" value="ABC_TM1139_LivF_branched"/>
    <property type="match status" value="1"/>
</dbReference>
<evidence type="ECO:0000313" key="8">
    <source>
        <dbReference type="Proteomes" id="UP001248709"/>
    </source>
</evidence>
<evidence type="ECO:0000256" key="4">
    <source>
        <dbReference type="ARBA" id="ARBA00022840"/>
    </source>
</evidence>
<evidence type="ECO:0000256" key="5">
    <source>
        <dbReference type="ARBA" id="ARBA00022970"/>
    </source>
</evidence>
<keyword evidence="2" id="KW-0813">Transport</keyword>
<dbReference type="InterPro" id="IPR052156">
    <property type="entry name" value="BCAA_Transport_ATP-bd_LivF"/>
</dbReference>
<sequence length="236" mass="25864">MAFLNIENLTVNYGNIKALKGIDIEVEKNEIVTLIGSNGAGKTTTMNTIAGLKRSSGGRIMFDGEDITQMGTPQIVKKGLTLSPEGRQVFPKLSVFENIELGAYTRSKKERDEMLEVVYDLFPKLKERRSQSAGTLSGGEQQMLAVGRALMCKPKLLMLDEPSLGLAPLIVKEIFDLIVRINKLGTTILLVEQNARMALAISQRGYVLETGKIILKADADYLLNSEEVKNAYLGGV</sequence>
<keyword evidence="8" id="KW-1185">Reference proteome</keyword>
<protein>
    <submittedName>
        <fullName evidence="7">Branched-chain amino acid transport system ATP-binding protein</fullName>
    </submittedName>
</protein>
<dbReference type="GO" id="GO:0005524">
    <property type="term" value="F:ATP binding"/>
    <property type="evidence" value="ECO:0007669"/>
    <property type="project" value="UniProtKB-KW"/>
</dbReference>
<dbReference type="InterPro" id="IPR003439">
    <property type="entry name" value="ABC_transporter-like_ATP-bd"/>
</dbReference>
<evidence type="ECO:0000256" key="2">
    <source>
        <dbReference type="ARBA" id="ARBA00022448"/>
    </source>
</evidence>
<reference evidence="7 8" key="1">
    <citation type="submission" date="2023-07" db="EMBL/GenBank/DDBJ databases">
        <title>Genomic Encyclopedia of Type Strains, Phase IV (KMG-IV): sequencing the most valuable type-strain genomes for metagenomic binning, comparative biology and taxonomic classification.</title>
        <authorList>
            <person name="Goeker M."/>
        </authorList>
    </citation>
    <scope>NUCLEOTIDE SEQUENCE [LARGE SCALE GENOMIC DNA]</scope>
    <source>
        <strain evidence="7 8">T98</strain>
    </source>
</reference>
<evidence type="ECO:0000256" key="1">
    <source>
        <dbReference type="ARBA" id="ARBA00005417"/>
    </source>
</evidence>
<dbReference type="PANTHER" id="PTHR43820">
    <property type="entry name" value="HIGH-AFFINITY BRANCHED-CHAIN AMINO ACID TRANSPORT ATP-BINDING PROTEIN LIVF"/>
    <property type="match status" value="1"/>
</dbReference>
<organism evidence="7 8">
    <name type="scientific">Paenibacillus forsythiae</name>
    <dbReference type="NCBI Taxonomy" id="365616"/>
    <lineage>
        <taxon>Bacteria</taxon>
        <taxon>Bacillati</taxon>
        <taxon>Bacillota</taxon>
        <taxon>Bacilli</taxon>
        <taxon>Bacillales</taxon>
        <taxon>Paenibacillaceae</taxon>
        <taxon>Paenibacillus</taxon>
    </lineage>
</organism>
<evidence type="ECO:0000256" key="3">
    <source>
        <dbReference type="ARBA" id="ARBA00022741"/>
    </source>
</evidence>
<feature type="domain" description="ABC transporter" evidence="6">
    <location>
        <begin position="4"/>
        <end position="235"/>
    </location>
</feature>
<dbReference type="Proteomes" id="UP001248709">
    <property type="component" value="Unassembled WGS sequence"/>
</dbReference>
<dbReference type="PROSITE" id="PS50893">
    <property type="entry name" value="ABC_TRANSPORTER_2"/>
    <property type="match status" value="1"/>
</dbReference>
<comment type="similarity">
    <text evidence="1">Belongs to the ABC transporter superfamily.</text>
</comment>
<evidence type="ECO:0000313" key="7">
    <source>
        <dbReference type="EMBL" id="MDT3426223.1"/>
    </source>
</evidence>
<dbReference type="InterPro" id="IPR027417">
    <property type="entry name" value="P-loop_NTPase"/>
</dbReference>
<dbReference type="RefSeq" id="WP_025702965.1">
    <property type="nucleotide sequence ID" value="NZ_JAUSUY010000006.1"/>
</dbReference>
<gene>
    <name evidence="7" type="ORF">J2Z22_001749</name>
</gene>
<dbReference type="PIRSF" id="PIRSF039137">
    <property type="entry name" value="ABC_branched_ATPase"/>
    <property type="match status" value="1"/>
</dbReference>
<dbReference type="SMART" id="SM00382">
    <property type="entry name" value="AAA"/>
    <property type="match status" value="1"/>
</dbReference>
<proteinExistence type="inferred from homology"/>
<name>A0ABU3H5X5_9BACL</name>
<evidence type="ECO:0000259" key="6">
    <source>
        <dbReference type="PROSITE" id="PS50893"/>
    </source>
</evidence>
<dbReference type="SUPFAM" id="SSF52540">
    <property type="entry name" value="P-loop containing nucleoside triphosphate hydrolases"/>
    <property type="match status" value="1"/>
</dbReference>
<dbReference type="InterPro" id="IPR030660">
    <property type="entry name" value="ABC_branched_ATPase_LivF/BraG"/>
</dbReference>
<dbReference type="InterPro" id="IPR017871">
    <property type="entry name" value="ABC_transporter-like_CS"/>
</dbReference>
<dbReference type="Gene3D" id="3.40.50.300">
    <property type="entry name" value="P-loop containing nucleotide triphosphate hydrolases"/>
    <property type="match status" value="1"/>
</dbReference>
<dbReference type="EMBL" id="JAUSUY010000006">
    <property type="protein sequence ID" value="MDT3426223.1"/>
    <property type="molecule type" value="Genomic_DNA"/>
</dbReference>
<keyword evidence="4 7" id="KW-0067">ATP-binding</keyword>
<keyword evidence="5" id="KW-0029">Amino-acid transport</keyword>
<dbReference type="PANTHER" id="PTHR43820:SF3">
    <property type="entry name" value="BRANCHED-CHAIN AMINO ACID TRANSPORT SYSTEM,ATP-BINDING PROTEIN"/>
    <property type="match status" value="1"/>
</dbReference>
<comment type="caution">
    <text evidence="7">The sequence shown here is derived from an EMBL/GenBank/DDBJ whole genome shotgun (WGS) entry which is preliminary data.</text>
</comment>
<dbReference type="PROSITE" id="PS00211">
    <property type="entry name" value="ABC_TRANSPORTER_1"/>
    <property type="match status" value="1"/>
</dbReference>
<keyword evidence="3" id="KW-0547">Nucleotide-binding</keyword>
<dbReference type="Pfam" id="PF00005">
    <property type="entry name" value="ABC_tran"/>
    <property type="match status" value="1"/>
</dbReference>
<dbReference type="InterPro" id="IPR003593">
    <property type="entry name" value="AAA+_ATPase"/>
</dbReference>
<accession>A0ABU3H5X5</accession>